<evidence type="ECO:0000256" key="3">
    <source>
        <dbReference type="SAM" id="Phobius"/>
    </source>
</evidence>
<feature type="domain" description="Glycosyl hydrolase family 31 C-terminal" evidence="4">
    <location>
        <begin position="1"/>
        <end position="60"/>
    </location>
</feature>
<evidence type="ECO:0000259" key="4">
    <source>
        <dbReference type="Pfam" id="PF21365"/>
    </source>
</evidence>
<dbReference type="PANTHER" id="PTHR43053:SF4">
    <property type="entry name" value="MYOGENESIS-REGULATING GLYCOSIDASE"/>
    <property type="match status" value="1"/>
</dbReference>
<evidence type="ECO:0000256" key="1">
    <source>
        <dbReference type="ARBA" id="ARBA00022801"/>
    </source>
</evidence>
<dbReference type="Pfam" id="PF21365">
    <property type="entry name" value="Glyco_hydro_31_3rd"/>
    <property type="match status" value="1"/>
</dbReference>
<keyword evidence="3" id="KW-0812">Transmembrane</keyword>
<name>A0ABN8IAR3_9NEOP</name>
<dbReference type="EMBL" id="OW152831">
    <property type="protein sequence ID" value="CAH2049631.1"/>
    <property type="molecule type" value="Genomic_DNA"/>
</dbReference>
<evidence type="ECO:0000313" key="6">
    <source>
        <dbReference type="Proteomes" id="UP000837857"/>
    </source>
</evidence>
<feature type="non-terminal residue" evidence="5">
    <location>
        <position position="1"/>
    </location>
</feature>
<keyword evidence="1" id="KW-0378">Hydrolase</keyword>
<dbReference type="InterPro" id="IPR013780">
    <property type="entry name" value="Glyco_hydro_b"/>
</dbReference>
<keyword evidence="3" id="KW-1133">Transmembrane helix</keyword>
<sequence length="88" mass="9754">MRGEDILVAPVLEQGATSRDVYLPSGLWWEEGDPERVLVGPIWIKDYPAPLDVLPYFVRAKEYVADAAFCPTITAFLVLLGAIANYIS</sequence>
<dbReference type="Gene3D" id="2.60.40.1180">
    <property type="entry name" value="Golgi alpha-mannosidase II"/>
    <property type="match status" value="1"/>
</dbReference>
<protein>
    <recommendedName>
        <fullName evidence="4">Glycosyl hydrolase family 31 C-terminal domain-containing protein</fullName>
    </recommendedName>
</protein>
<dbReference type="Proteomes" id="UP000837857">
    <property type="component" value="Chromosome 19"/>
</dbReference>
<reference evidence="5" key="1">
    <citation type="submission" date="2022-03" db="EMBL/GenBank/DDBJ databases">
        <authorList>
            <person name="Martin H S."/>
        </authorList>
    </citation>
    <scope>NUCLEOTIDE SEQUENCE</scope>
</reference>
<accession>A0ABN8IAR3</accession>
<feature type="transmembrane region" description="Helical" evidence="3">
    <location>
        <begin position="63"/>
        <end position="87"/>
    </location>
</feature>
<proteinExistence type="predicted"/>
<keyword evidence="2" id="KW-0326">Glycosidase</keyword>
<evidence type="ECO:0000256" key="2">
    <source>
        <dbReference type="ARBA" id="ARBA00023295"/>
    </source>
</evidence>
<evidence type="ECO:0000313" key="5">
    <source>
        <dbReference type="EMBL" id="CAH2049631.1"/>
    </source>
</evidence>
<dbReference type="PANTHER" id="PTHR43053">
    <property type="entry name" value="GLYCOSIDASE FAMILY 31"/>
    <property type="match status" value="1"/>
</dbReference>
<dbReference type="InterPro" id="IPR048395">
    <property type="entry name" value="Glyco_hydro_31_C"/>
</dbReference>
<dbReference type="InterPro" id="IPR050985">
    <property type="entry name" value="Alpha-glycosidase_related"/>
</dbReference>
<organism evidence="5 6">
    <name type="scientific">Iphiclides podalirius</name>
    <name type="common">scarce swallowtail</name>
    <dbReference type="NCBI Taxonomy" id="110791"/>
    <lineage>
        <taxon>Eukaryota</taxon>
        <taxon>Metazoa</taxon>
        <taxon>Ecdysozoa</taxon>
        <taxon>Arthropoda</taxon>
        <taxon>Hexapoda</taxon>
        <taxon>Insecta</taxon>
        <taxon>Pterygota</taxon>
        <taxon>Neoptera</taxon>
        <taxon>Endopterygota</taxon>
        <taxon>Lepidoptera</taxon>
        <taxon>Glossata</taxon>
        <taxon>Ditrysia</taxon>
        <taxon>Papilionoidea</taxon>
        <taxon>Papilionidae</taxon>
        <taxon>Papilioninae</taxon>
        <taxon>Iphiclides</taxon>
    </lineage>
</organism>
<dbReference type="SUPFAM" id="SSF51011">
    <property type="entry name" value="Glycosyl hydrolase domain"/>
    <property type="match status" value="1"/>
</dbReference>
<keyword evidence="6" id="KW-1185">Reference proteome</keyword>
<keyword evidence="3" id="KW-0472">Membrane</keyword>
<gene>
    <name evidence="5" type="ORF">IPOD504_LOCUS6971</name>
</gene>